<dbReference type="Proteomes" id="UP000257109">
    <property type="component" value="Unassembled WGS sequence"/>
</dbReference>
<evidence type="ECO:0000256" key="3">
    <source>
        <dbReference type="ARBA" id="ARBA00022692"/>
    </source>
</evidence>
<dbReference type="GO" id="GO:0022857">
    <property type="term" value="F:transmembrane transporter activity"/>
    <property type="evidence" value="ECO:0007669"/>
    <property type="project" value="InterPro"/>
</dbReference>
<reference evidence="8" key="1">
    <citation type="submission" date="2018-05" db="EMBL/GenBank/DDBJ databases">
        <title>Draft genome of Mucuna pruriens seed.</title>
        <authorList>
            <person name="Nnadi N.E."/>
            <person name="Vos R."/>
            <person name="Hasami M.H."/>
            <person name="Devisetty U.K."/>
            <person name="Aguiy J.C."/>
        </authorList>
    </citation>
    <scope>NUCLEOTIDE SEQUENCE [LARGE SCALE GENOMIC DNA]</scope>
    <source>
        <strain evidence="8">JCA_2017</strain>
    </source>
</reference>
<comment type="caution">
    <text evidence="8">The sequence shown here is derived from an EMBL/GenBank/DDBJ whole genome shotgun (WGS) entry which is preliminary data.</text>
</comment>
<evidence type="ECO:0000256" key="4">
    <source>
        <dbReference type="ARBA" id="ARBA00022989"/>
    </source>
</evidence>
<evidence type="ECO:0000313" key="9">
    <source>
        <dbReference type="Proteomes" id="UP000257109"/>
    </source>
</evidence>
<proteinExistence type="inferred from homology"/>
<dbReference type="OrthoDB" id="8904098at2759"/>
<sequence length="333" mass="37287">MCSWISLFCCIKRNSISKSSLQKKLLDDESLVESEPETRPNKPGWKAMPYILGRQIYEACIGFNYVNFAVNETVERLAQLGIQINFMVYLMRVYNMDQVSASNVLNIWGVVSNVLPVVGAFVADTYLGKFSTIAIGSFAILTGMVIILLTSCIPQLHPLPCSPEQQQLGLCTGHTNFQLGVLLLGFFWLSIGTGGISPCSIPFAIDQFDLTTVEGRQGTRRFYNMYYVIQTMLMLINVTVVVKVQDSYSWALGYSLPTMFMIISLIFFFAGTKVYAYVEPEGSTFSRIAQVLVAAKRKRHIHLPAAQDTVGAFYDPPNDKDTEQKLPPTDEFR</sequence>
<dbReference type="Pfam" id="PF00854">
    <property type="entry name" value="PTR2"/>
    <property type="match status" value="1"/>
</dbReference>
<comment type="subcellular location">
    <subcellularLocation>
        <location evidence="1">Membrane</location>
        <topology evidence="1">Multi-pass membrane protein</topology>
    </subcellularLocation>
</comment>
<accession>A0A371HQZ7</accession>
<dbReference type="AlphaFoldDB" id="A0A371HQZ7"/>
<feature type="region of interest" description="Disordered" evidence="6">
    <location>
        <begin position="310"/>
        <end position="333"/>
    </location>
</feature>
<keyword evidence="3 7" id="KW-0812">Transmembrane</keyword>
<keyword evidence="5 7" id="KW-0472">Membrane</keyword>
<evidence type="ECO:0000256" key="1">
    <source>
        <dbReference type="ARBA" id="ARBA00004141"/>
    </source>
</evidence>
<feature type="non-terminal residue" evidence="8">
    <location>
        <position position="333"/>
    </location>
</feature>
<feature type="transmembrane region" description="Helical" evidence="7">
    <location>
        <begin position="177"/>
        <end position="205"/>
    </location>
</feature>
<dbReference type="GO" id="GO:0016020">
    <property type="term" value="C:membrane"/>
    <property type="evidence" value="ECO:0007669"/>
    <property type="project" value="UniProtKB-SubCell"/>
</dbReference>
<evidence type="ECO:0000256" key="7">
    <source>
        <dbReference type="SAM" id="Phobius"/>
    </source>
</evidence>
<keyword evidence="9" id="KW-1185">Reference proteome</keyword>
<name>A0A371HQZ7_MUCPR</name>
<dbReference type="InterPro" id="IPR000109">
    <property type="entry name" value="POT_fam"/>
</dbReference>
<dbReference type="Gene3D" id="1.20.1250.20">
    <property type="entry name" value="MFS general substrate transporter like domains"/>
    <property type="match status" value="1"/>
</dbReference>
<evidence type="ECO:0000256" key="5">
    <source>
        <dbReference type="ARBA" id="ARBA00023136"/>
    </source>
</evidence>
<feature type="transmembrane region" description="Helical" evidence="7">
    <location>
        <begin position="254"/>
        <end position="278"/>
    </location>
</feature>
<evidence type="ECO:0000313" key="8">
    <source>
        <dbReference type="EMBL" id="RDY05220.1"/>
    </source>
</evidence>
<dbReference type="PANTHER" id="PTHR11654">
    <property type="entry name" value="OLIGOPEPTIDE TRANSPORTER-RELATED"/>
    <property type="match status" value="1"/>
</dbReference>
<gene>
    <name evidence="8" type="primary">NPF2.13</name>
    <name evidence="8" type="ORF">CR513_10971</name>
</gene>
<dbReference type="EMBL" id="QJKJ01001925">
    <property type="protein sequence ID" value="RDY05220.1"/>
    <property type="molecule type" value="Genomic_DNA"/>
</dbReference>
<protein>
    <submittedName>
        <fullName evidence="8">Protein NRT1/ PTR FAMILY 2.13</fullName>
    </submittedName>
</protein>
<evidence type="ECO:0000256" key="2">
    <source>
        <dbReference type="ARBA" id="ARBA00005982"/>
    </source>
</evidence>
<dbReference type="InterPro" id="IPR036259">
    <property type="entry name" value="MFS_trans_sf"/>
</dbReference>
<evidence type="ECO:0000256" key="6">
    <source>
        <dbReference type="SAM" id="MobiDB-lite"/>
    </source>
</evidence>
<comment type="similarity">
    <text evidence="2">Belongs to the major facilitator superfamily. Proton-dependent oligopeptide transporter (POT/PTR) (TC 2.A.17) family.</text>
</comment>
<keyword evidence="4 7" id="KW-1133">Transmembrane helix</keyword>
<organism evidence="8 9">
    <name type="scientific">Mucuna pruriens</name>
    <name type="common">Velvet bean</name>
    <name type="synonym">Dolichos pruriens</name>
    <dbReference type="NCBI Taxonomy" id="157652"/>
    <lineage>
        <taxon>Eukaryota</taxon>
        <taxon>Viridiplantae</taxon>
        <taxon>Streptophyta</taxon>
        <taxon>Embryophyta</taxon>
        <taxon>Tracheophyta</taxon>
        <taxon>Spermatophyta</taxon>
        <taxon>Magnoliopsida</taxon>
        <taxon>eudicotyledons</taxon>
        <taxon>Gunneridae</taxon>
        <taxon>Pentapetalae</taxon>
        <taxon>rosids</taxon>
        <taxon>fabids</taxon>
        <taxon>Fabales</taxon>
        <taxon>Fabaceae</taxon>
        <taxon>Papilionoideae</taxon>
        <taxon>50 kb inversion clade</taxon>
        <taxon>NPAAA clade</taxon>
        <taxon>indigoferoid/millettioid clade</taxon>
        <taxon>Phaseoleae</taxon>
        <taxon>Mucuna</taxon>
    </lineage>
</organism>
<feature type="transmembrane region" description="Helical" evidence="7">
    <location>
        <begin position="225"/>
        <end position="242"/>
    </location>
</feature>
<feature type="compositionally biased region" description="Basic and acidic residues" evidence="6">
    <location>
        <begin position="317"/>
        <end position="333"/>
    </location>
</feature>
<dbReference type="SUPFAM" id="SSF103473">
    <property type="entry name" value="MFS general substrate transporter"/>
    <property type="match status" value="1"/>
</dbReference>
<feature type="transmembrane region" description="Helical" evidence="7">
    <location>
        <begin position="135"/>
        <end position="157"/>
    </location>
</feature>
<feature type="transmembrane region" description="Helical" evidence="7">
    <location>
        <begin position="105"/>
        <end position="123"/>
    </location>
</feature>